<gene>
    <name evidence="1" type="ORF">IPP15_20435</name>
</gene>
<evidence type="ECO:0000313" key="2">
    <source>
        <dbReference type="Proteomes" id="UP000808337"/>
    </source>
</evidence>
<proteinExistence type="predicted"/>
<evidence type="ECO:0000313" key="1">
    <source>
        <dbReference type="EMBL" id="MBK9984699.1"/>
    </source>
</evidence>
<dbReference type="Proteomes" id="UP000808337">
    <property type="component" value="Unassembled WGS sequence"/>
</dbReference>
<organism evidence="1 2">
    <name type="scientific">Candidatus Opimibacter skivensis</name>
    <dbReference type="NCBI Taxonomy" id="2982028"/>
    <lineage>
        <taxon>Bacteria</taxon>
        <taxon>Pseudomonadati</taxon>
        <taxon>Bacteroidota</taxon>
        <taxon>Saprospiria</taxon>
        <taxon>Saprospirales</taxon>
        <taxon>Saprospiraceae</taxon>
        <taxon>Candidatus Opimibacter</taxon>
    </lineage>
</organism>
<dbReference type="EMBL" id="JADKGY010000031">
    <property type="protein sequence ID" value="MBK9984699.1"/>
    <property type="molecule type" value="Genomic_DNA"/>
</dbReference>
<name>A0A9D7XPN6_9BACT</name>
<sequence>MNLYTAFGRPLKLIHSRFSINLNGTLTSTQNLINNELSDLNRWSRTAGLTISNMNSEVLEYNIGGDWTFTDSYYKISDALNQNTVLHHLFVDATLTLWKKWKLEGSYDYNLYTSAAFRTESIIAFDESFNIKICSTDGQRPDQALHF</sequence>
<comment type="caution">
    <text evidence="1">The sequence shown here is derived from an EMBL/GenBank/DDBJ whole genome shotgun (WGS) entry which is preliminary data.</text>
</comment>
<reference evidence="1 2" key="1">
    <citation type="submission" date="2020-10" db="EMBL/GenBank/DDBJ databases">
        <title>Connecting structure to function with the recovery of over 1000 high-quality activated sludge metagenome-assembled genomes encoding full-length rRNA genes using long-read sequencing.</title>
        <authorList>
            <person name="Singleton C.M."/>
            <person name="Petriglieri F."/>
            <person name="Kristensen J.M."/>
            <person name="Kirkegaard R.H."/>
            <person name="Michaelsen T.Y."/>
            <person name="Andersen M.H."/>
            <person name="Karst S.M."/>
            <person name="Dueholm M.S."/>
            <person name="Nielsen P.H."/>
            <person name="Albertsen M."/>
        </authorList>
    </citation>
    <scope>NUCLEOTIDE SEQUENCE [LARGE SCALE GENOMIC DNA]</scope>
    <source>
        <strain evidence="1">Ribe_18-Q3-R11-54_MAXAC.273</strain>
    </source>
</reference>
<accession>A0A9D7XPN6</accession>
<dbReference type="AlphaFoldDB" id="A0A9D7XPN6"/>
<protein>
    <submittedName>
        <fullName evidence="1">Uncharacterized protein</fullName>
    </submittedName>
</protein>